<dbReference type="Proteomes" id="UP000250790">
    <property type="component" value="Unassembled WGS sequence"/>
</dbReference>
<dbReference type="InterPro" id="IPR004045">
    <property type="entry name" value="Glutathione_S-Trfase_N"/>
</dbReference>
<dbReference type="OrthoDB" id="9813092at2"/>
<keyword evidence="2" id="KW-0808">Transferase</keyword>
<dbReference type="AlphaFoldDB" id="A0A315EG68"/>
<accession>A0A315EG68</accession>
<organism evidence="2 3">
    <name type="scientific">Limnohabitans parvus II-B4</name>
    <dbReference type="NCBI Taxonomy" id="1293052"/>
    <lineage>
        <taxon>Bacteria</taxon>
        <taxon>Pseudomonadati</taxon>
        <taxon>Pseudomonadota</taxon>
        <taxon>Betaproteobacteria</taxon>
        <taxon>Burkholderiales</taxon>
        <taxon>Comamonadaceae</taxon>
        <taxon>Limnohabitans</taxon>
    </lineage>
</organism>
<dbReference type="PANTHER" id="PTHR43968">
    <property type="match status" value="1"/>
</dbReference>
<gene>
    <name evidence="2" type="ORF">B9Z37_03330</name>
</gene>
<keyword evidence="3" id="KW-1185">Reference proteome</keyword>
<sequence length="214" mass="23926">MSESALPVLYSFRRCPYAMRARLALHVSGLAYEHREVVLKHKPAHMLALSPKGTVPVLWLRSAAGELVLEQSVDIMLWALRQQDPLGWLPGSDADMDEAMALITHNDGPFKRHLDRYKYPNRSGLESGQADRDAAADWLFSLNARLASQVYLAGGQWGLTDAAIAPFVRQYAHTDPSWFAAQPWDSLARWLAAFEGSALFEAIMLKHAPWQEGT</sequence>
<name>A0A315EG68_9BURK</name>
<comment type="caution">
    <text evidence="2">The sequence shown here is derived from an EMBL/GenBank/DDBJ whole genome shotgun (WGS) entry which is preliminary data.</text>
</comment>
<dbReference type="SUPFAM" id="SSF47616">
    <property type="entry name" value="GST C-terminal domain-like"/>
    <property type="match status" value="1"/>
</dbReference>
<dbReference type="RefSeq" id="WP_108311586.1">
    <property type="nucleotide sequence ID" value="NZ_NESN01000001.1"/>
</dbReference>
<dbReference type="PROSITE" id="PS50404">
    <property type="entry name" value="GST_NTER"/>
    <property type="match status" value="1"/>
</dbReference>
<dbReference type="EMBL" id="NESN01000001">
    <property type="protein sequence ID" value="PUE55595.1"/>
    <property type="molecule type" value="Genomic_DNA"/>
</dbReference>
<protein>
    <submittedName>
        <fullName evidence="2">Glutathione S-transferase</fullName>
    </submittedName>
</protein>
<dbReference type="Pfam" id="PF13417">
    <property type="entry name" value="GST_N_3"/>
    <property type="match status" value="1"/>
</dbReference>
<dbReference type="Gene3D" id="1.20.1050.10">
    <property type="match status" value="1"/>
</dbReference>
<evidence type="ECO:0000313" key="2">
    <source>
        <dbReference type="EMBL" id="PUE55595.1"/>
    </source>
</evidence>
<feature type="domain" description="GST N-terminal" evidence="1">
    <location>
        <begin position="5"/>
        <end position="87"/>
    </location>
</feature>
<dbReference type="PANTHER" id="PTHR43968:SF6">
    <property type="entry name" value="GLUTATHIONE S-TRANSFERASE OMEGA"/>
    <property type="match status" value="1"/>
</dbReference>
<dbReference type="Gene3D" id="3.40.30.10">
    <property type="entry name" value="Glutaredoxin"/>
    <property type="match status" value="1"/>
</dbReference>
<reference evidence="2 3" key="1">
    <citation type="submission" date="2017-04" db="EMBL/GenBank/DDBJ databases">
        <title>Unexpected and diverse lifestyles within the genus Limnohabitans.</title>
        <authorList>
            <person name="Kasalicky V."/>
            <person name="Mehrshad M."/>
            <person name="Andrei S.-A."/>
            <person name="Salcher M."/>
            <person name="Kratochvilova H."/>
            <person name="Simek K."/>
            <person name="Ghai R."/>
        </authorList>
    </citation>
    <scope>NUCLEOTIDE SEQUENCE [LARGE SCALE GENOMIC DNA]</scope>
    <source>
        <strain evidence="2 3">II-B4</strain>
    </source>
</reference>
<dbReference type="GO" id="GO:0005737">
    <property type="term" value="C:cytoplasm"/>
    <property type="evidence" value="ECO:0007669"/>
    <property type="project" value="TreeGrafter"/>
</dbReference>
<dbReference type="GO" id="GO:0016740">
    <property type="term" value="F:transferase activity"/>
    <property type="evidence" value="ECO:0007669"/>
    <property type="project" value="UniProtKB-KW"/>
</dbReference>
<evidence type="ECO:0000313" key="3">
    <source>
        <dbReference type="Proteomes" id="UP000250790"/>
    </source>
</evidence>
<dbReference type="CDD" id="cd03196">
    <property type="entry name" value="GST_C_5"/>
    <property type="match status" value="1"/>
</dbReference>
<proteinExistence type="predicted"/>
<evidence type="ECO:0000259" key="1">
    <source>
        <dbReference type="PROSITE" id="PS50404"/>
    </source>
</evidence>
<dbReference type="InterPro" id="IPR036249">
    <property type="entry name" value="Thioredoxin-like_sf"/>
</dbReference>
<dbReference type="InterPro" id="IPR050983">
    <property type="entry name" value="GST_Omega/HSP26"/>
</dbReference>
<dbReference type="SUPFAM" id="SSF52833">
    <property type="entry name" value="Thioredoxin-like"/>
    <property type="match status" value="1"/>
</dbReference>
<dbReference type="Pfam" id="PF13410">
    <property type="entry name" value="GST_C_2"/>
    <property type="match status" value="1"/>
</dbReference>
<dbReference type="InterPro" id="IPR036282">
    <property type="entry name" value="Glutathione-S-Trfase_C_sf"/>
</dbReference>